<comment type="pathway">
    <text evidence="1 10">Amino-acid biosynthesis; L-histidine biosynthesis; L-histidine from 5-phospho-alpha-D-ribose 1-diphosphate: step 5/9.</text>
</comment>
<dbReference type="InterPro" id="IPR010139">
    <property type="entry name" value="Imidazole-glycPsynth_HisH"/>
</dbReference>
<dbReference type="UniPathway" id="UPA00031">
    <property type="reaction ID" value="UER00010"/>
</dbReference>
<name>A0A5B8UFG9_9BACT</name>
<evidence type="ECO:0000256" key="10">
    <source>
        <dbReference type="HAMAP-Rule" id="MF_00278"/>
    </source>
</evidence>
<dbReference type="RefSeq" id="WP_146782449.1">
    <property type="nucleotide sequence ID" value="NZ_BAABIO010000006.1"/>
</dbReference>
<comment type="subcellular location">
    <subcellularLocation>
        <location evidence="10">Cytoplasm</location>
    </subcellularLocation>
</comment>
<keyword evidence="3 10" id="KW-0028">Amino-acid biosynthesis</keyword>
<dbReference type="EC" id="3.5.1.2" evidence="10"/>
<dbReference type="GO" id="GO:0000105">
    <property type="term" value="P:L-histidine biosynthetic process"/>
    <property type="evidence" value="ECO:0007669"/>
    <property type="project" value="UniProtKB-UniRule"/>
</dbReference>
<dbReference type="CDD" id="cd01748">
    <property type="entry name" value="GATase1_IGP_Synthase"/>
    <property type="match status" value="1"/>
</dbReference>
<evidence type="ECO:0000256" key="1">
    <source>
        <dbReference type="ARBA" id="ARBA00005091"/>
    </source>
</evidence>
<evidence type="ECO:0000256" key="4">
    <source>
        <dbReference type="ARBA" id="ARBA00022801"/>
    </source>
</evidence>
<evidence type="ECO:0000259" key="12">
    <source>
        <dbReference type="Pfam" id="PF00117"/>
    </source>
</evidence>
<dbReference type="HAMAP" id="MF_00278">
    <property type="entry name" value="HisH"/>
    <property type="match status" value="1"/>
</dbReference>
<comment type="subunit">
    <text evidence="2 10">Heterodimer of HisH and HisF.</text>
</comment>
<dbReference type="PANTHER" id="PTHR42701">
    <property type="entry name" value="IMIDAZOLE GLYCEROL PHOSPHATE SYNTHASE SUBUNIT HISH"/>
    <property type="match status" value="1"/>
</dbReference>
<dbReference type="GO" id="GO:0016829">
    <property type="term" value="F:lyase activity"/>
    <property type="evidence" value="ECO:0007669"/>
    <property type="project" value="UniProtKB-KW"/>
</dbReference>
<evidence type="ECO:0000256" key="7">
    <source>
        <dbReference type="ARBA" id="ARBA00023239"/>
    </source>
</evidence>
<dbReference type="SUPFAM" id="SSF52317">
    <property type="entry name" value="Class I glutamine amidotransferase-like"/>
    <property type="match status" value="1"/>
</dbReference>
<evidence type="ECO:0000256" key="2">
    <source>
        <dbReference type="ARBA" id="ARBA00011152"/>
    </source>
</evidence>
<dbReference type="Pfam" id="PF00117">
    <property type="entry name" value="GATase"/>
    <property type="match status" value="1"/>
</dbReference>
<feature type="active site" evidence="10 11">
    <location>
        <position position="185"/>
    </location>
</feature>
<keyword evidence="10" id="KW-0963">Cytoplasm</keyword>
<dbReference type="Gene3D" id="3.40.50.880">
    <property type="match status" value="1"/>
</dbReference>
<dbReference type="PANTHER" id="PTHR42701:SF1">
    <property type="entry name" value="IMIDAZOLE GLYCEROL PHOSPHATE SYNTHASE SUBUNIT HISH"/>
    <property type="match status" value="1"/>
</dbReference>
<dbReference type="AlphaFoldDB" id="A0A5B8UFG9"/>
<dbReference type="InterPro" id="IPR017926">
    <property type="entry name" value="GATASE"/>
</dbReference>
<dbReference type="GO" id="GO:0000107">
    <property type="term" value="F:imidazoleglycerol-phosphate synthase activity"/>
    <property type="evidence" value="ECO:0007669"/>
    <property type="project" value="UniProtKB-UniRule"/>
</dbReference>
<dbReference type="GO" id="GO:0005737">
    <property type="term" value="C:cytoplasm"/>
    <property type="evidence" value="ECO:0007669"/>
    <property type="project" value="UniProtKB-SubCell"/>
</dbReference>
<accession>A0A5B8UFG9</accession>
<comment type="catalytic activity">
    <reaction evidence="9 10">
        <text>L-glutamine + H2O = L-glutamate + NH4(+)</text>
        <dbReference type="Rhea" id="RHEA:15889"/>
        <dbReference type="ChEBI" id="CHEBI:15377"/>
        <dbReference type="ChEBI" id="CHEBI:28938"/>
        <dbReference type="ChEBI" id="CHEBI:29985"/>
        <dbReference type="ChEBI" id="CHEBI:58359"/>
        <dbReference type="EC" id="3.5.1.2"/>
    </reaction>
</comment>
<dbReference type="EC" id="4.3.2.10" evidence="10"/>
<keyword evidence="6 10" id="KW-0368">Histidine biosynthesis</keyword>
<dbReference type="GO" id="GO:0004359">
    <property type="term" value="F:glutaminase activity"/>
    <property type="evidence" value="ECO:0007669"/>
    <property type="project" value="UniProtKB-EC"/>
</dbReference>
<feature type="active site" evidence="10 11">
    <location>
        <position position="187"/>
    </location>
</feature>
<dbReference type="KEGG" id="fgg:FSB75_02835"/>
<organism evidence="13 14">
    <name type="scientific">Flavisolibacter ginsenosidimutans</name>
    <dbReference type="NCBI Taxonomy" id="661481"/>
    <lineage>
        <taxon>Bacteria</taxon>
        <taxon>Pseudomonadati</taxon>
        <taxon>Bacteroidota</taxon>
        <taxon>Chitinophagia</taxon>
        <taxon>Chitinophagales</taxon>
        <taxon>Chitinophagaceae</taxon>
        <taxon>Flavisolibacter</taxon>
    </lineage>
</organism>
<feature type="active site" description="Nucleophile" evidence="10 11">
    <location>
        <position position="80"/>
    </location>
</feature>
<reference evidence="13 14" key="1">
    <citation type="journal article" date="2015" name="Int. J. Syst. Evol. Microbiol.">
        <title>Flavisolibacter ginsenosidimutans sp. nov., with ginsenoside-converting activity isolated from soil used for cultivating ginseng.</title>
        <authorList>
            <person name="Zhao Y."/>
            <person name="Liu Q."/>
            <person name="Kang M.S."/>
            <person name="Jin F."/>
            <person name="Yu H."/>
            <person name="Im W.T."/>
        </authorList>
    </citation>
    <scope>NUCLEOTIDE SEQUENCE [LARGE SCALE GENOMIC DNA]</scope>
    <source>
        <strain evidence="13 14">Gsoil 636</strain>
    </source>
</reference>
<evidence type="ECO:0000256" key="6">
    <source>
        <dbReference type="ARBA" id="ARBA00023102"/>
    </source>
</evidence>
<proteinExistence type="inferred from homology"/>
<evidence type="ECO:0000256" key="8">
    <source>
        <dbReference type="ARBA" id="ARBA00047838"/>
    </source>
</evidence>
<gene>
    <name evidence="10 13" type="primary">hisH</name>
    <name evidence="13" type="ORF">FSB75_02835</name>
</gene>
<keyword evidence="7 10" id="KW-0456">Lyase</keyword>
<keyword evidence="5 10" id="KW-0315">Glutamine amidotransferase</keyword>
<evidence type="ECO:0000256" key="9">
    <source>
        <dbReference type="ARBA" id="ARBA00049534"/>
    </source>
</evidence>
<dbReference type="Proteomes" id="UP000321204">
    <property type="component" value="Chromosome"/>
</dbReference>
<dbReference type="NCBIfam" id="TIGR01855">
    <property type="entry name" value="IMP_synth_hisH"/>
    <property type="match status" value="1"/>
</dbReference>
<evidence type="ECO:0000313" key="14">
    <source>
        <dbReference type="Proteomes" id="UP000321204"/>
    </source>
</evidence>
<feature type="domain" description="Glutamine amidotransferase" evidence="12">
    <location>
        <begin position="4"/>
        <end position="200"/>
    </location>
</feature>
<keyword evidence="14" id="KW-1185">Reference proteome</keyword>
<comment type="catalytic activity">
    <reaction evidence="8 10">
        <text>5-[(5-phospho-1-deoxy-D-ribulos-1-ylimino)methylamino]-1-(5-phospho-beta-D-ribosyl)imidazole-4-carboxamide + L-glutamine = D-erythro-1-(imidazol-4-yl)glycerol 3-phosphate + 5-amino-1-(5-phospho-beta-D-ribosyl)imidazole-4-carboxamide + L-glutamate + H(+)</text>
        <dbReference type="Rhea" id="RHEA:24793"/>
        <dbReference type="ChEBI" id="CHEBI:15378"/>
        <dbReference type="ChEBI" id="CHEBI:29985"/>
        <dbReference type="ChEBI" id="CHEBI:58278"/>
        <dbReference type="ChEBI" id="CHEBI:58359"/>
        <dbReference type="ChEBI" id="CHEBI:58475"/>
        <dbReference type="ChEBI" id="CHEBI:58525"/>
        <dbReference type="EC" id="4.3.2.10"/>
    </reaction>
</comment>
<dbReference type="InterPro" id="IPR029062">
    <property type="entry name" value="Class_I_gatase-like"/>
</dbReference>
<evidence type="ECO:0000256" key="3">
    <source>
        <dbReference type="ARBA" id="ARBA00022605"/>
    </source>
</evidence>
<evidence type="ECO:0000313" key="13">
    <source>
        <dbReference type="EMBL" id="QEC54879.1"/>
    </source>
</evidence>
<dbReference type="EMBL" id="CP042433">
    <property type="protein sequence ID" value="QEC54879.1"/>
    <property type="molecule type" value="Genomic_DNA"/>
</dbReference>
<protein>
    <recommendedName>
        <fullName evidence="10">Imidazole glycerol phosphate synthase subunit HisH</fullName>
        <ecNumber evidence="10">4.3.2.10</ecNumber>
    </recommendedName>
    <alternativeName>
        <fullName evidence="10">IGP synthase glutaminase subunit</fullName>
        <ecNumber evidence="10">3.5.1.2</ecNumber>
    </alternativeName>
    <alternativeName>
        <fullName evidence="10">IGP synthase subunit HisH</fullName>
    </alternativeName>
    <alternativeName>
        <fullName evidence="10">ImGP synthase subunit HisH</fullName>
        <shortName evidence="10">IGPS subunit HisH</shortName>
    </alternativeName>
</protein>
<dbReference type="PIRSF" id="PIRSF000495">
    <property type="entry name" value="Amidotransf_hisH"/>
    <property type="match status" value="1"/>
</dbReference>
<dbReference type="OrthoDB" id="9807137at2"/>
<evidence type="ECO:0000256" key="5">
    <source>
        <dbReference type="ARBA" id="ARBA00022962"/>
    </source>
</evidence>
<dbReference type="PROSITE" id="PS51273">
    <property type="entry name" value="GATASE_TYPE_1"/>
    <property type="match status" value="1"/>
</dbReference>
<evidence type="ECO:0000256" key="11">
    <source>
        <dbReference type="PIRSR" id="PIRSR000495-1"/>
    </source>
</evidence>
<sequence>MIAIINYGLGNLTSIQNMCRRLGIEATITNDPATIRAASKLILPGVGHFKKGMENLHSSGLKELLDELVLVEKKPILGICLGAQLMTKHSEEGDVEGLGWVEASTVRFDQSKDKSMKVPHMGWSEITTTGSNPLWSNLPVGPRFYFVHTYHFLFTAKNEISATCNHSYDFVCAFQKGNIYGTQFHPEKSHKFGMKVLENFNRL</sequence>
<comment type="function">
    <text evidence="10">IGPS catalyzes the conversion of PRFAR and glutamine to IGP, AICAR and glutamate. The HisH subunit catalyzes the hydrolysis of glutamine to glutamate and ammonia as part of the synthesis of IGP and AICAR. The resulting ammonia molecule is channeled to the active site of HisF.</text>
</comment>
<keyword evidence="4 10" id="KW-0378">Hydrolase</keyword>